<dbReference type="InterPro" id="IPR004113">
    <property type="entry name" value="FAD-bd_oxidored_4_C"/>
</dbReference>
<dbReference type="AlphaFoldDB" id="A0A9D2J3V8"/>
<dbReference type="InterPro" id="IPR006094">
    <property type="entry name" value="Oxid_FAD_bind_N"/>
</dbReference>
<evidence type="ECO:0000313" key="8">
    <source>
        <dbReference type="Proteomes" id="UP000824037"/>
    </source>
</evidence>
<dbReference type="Gene3D" id="1.10.45.10">
    <property type="entry name" value="Vanillyl-alcohol Oxidase, Chain A, domain 4"/>
    <property type="match status" value="1"/>
</dbReference>
<dbReference type="InterPro" id="IPR016164">
    <property type="entry name" value="FAD-linked_Oxase-like_C"/>
</dbReference>
<evidence type="ECO:0000256" key="2">
    <source>
        <dbReference type="ARBA" id="ARBA00008000"/>
    </source>
</evidence>
<keyword evidence="3" id="KW-0285">Flavoprotein</keyword>
<keyword evidence="5" id="KW-0560">Oxidoreductase</keyword>
<dbReference type="Gene3D" id="3.30.70.2740">
    <property type="match status" value="1"/>
</dbReference>
<evidence type="ECO:0000256" key="1">
    <source>
        <dbReference type="ARBA" id="ARBA00001974"/>
    </source>
</evidence>
<dbReference type="PANTHER" id="PTHR42934">
    <property type="entry name" value="GLYCOLATE OXIDASE SUBUNIT GLCD"/>
    <property type="match status" value="1"/>
</dbReference>
<evidence type="ECO:0000313" key="7">
    <source>
        <dbReference type="EMBL" id="HIZ36005.1"/>
    </source>
</evidence>
<reference evidence="7" key="2">
    <citation type="submission" date="2021-04" db="EMBL/GenBank/DDBJ databases">
        <authorList>
            <person name="Gilroy R."/>
        </authorList>
    </citation>
    <scope>NUCLEOTIDE SEQUENCE</scope>
    <source>
        <strain evidence="7">ChiGjej4B4-7305</strain>
    </source>
</reference>
<dbReference type="FunFam" id="1.10.45.10:FF:000001">
    <property type="entry name" value="D-lactate dehydrogenase mitochondrial"/>
    <property type="match status" value="1"/>
</dbReference>
<dbReference type="InterPro" id="IPR016171">
    <property type="entry name" value="Vanillyl_alc_oxidase_C-sub2"/>
</dbReference>
<dbReference type="SUPFAM" id="SSF55103">
    <property type="entry name" value="FAD-linked oxidases, C-terminal domain"/>
    <property type="match status" value="1"/>
</dbReference>
<name>A0A9D2J3V8_9MICO</name>
<keyword evidence="4" id="KW-0274">FAD</keyword>
<evidence type="ECO:0000256" key="3">
    <source>
        <dbReference type="ARBA" id="ARBA00022630"/>
    </source>
</evidence>
<evidence type="ECO:0000256" key="4">
    <source>
        <dbReference type="ARBA" id="ARBA00022827"/>
    </source>
</evidence>
<sequence length="461" mass="47440">MVTPGPDLDDALDRLRRALPGVKVLSAEDELQAHRWDRALDPNAGVPLAVLLPRSTEDVQAIVRYAGETSIPLVPRGAGSGLSGGASAVDGCLVVSMAEMTDYEIDPVTRMVTVQPGVINADLKQAVAEVGLWYPPDPASVGFSSIGGNVATNAGGLCCVKYGVTTDYVLGLTVVLADGTAVNLGGPRIKEAAGLSLTKLFVGSEGTLGIITTIVLRLIPPPPPACTVVATFAELGASCQAVLEVASTVRASMLEFMDAAAINAVEDIHGYGLDRGAAAMLIAQSDQPGDAGKAEVDAIAEVFRRHGATEVLVTDDQDVGATYTAARREAIPAVEAKGRLLLGDVGVPLPELAALVTGIAAISARHEVVISVIAHAGDGNTHPLVVFDPDDAAQAARAEVAYGEVMDLAIGLGGTITGEHGVGRTKKAWLPDYVGEEVVALNRTIKNALDPRGLLNPGAIL</sequence>
<evidence type="ECO:0000259" key="6">
    <source>
        <dbReference type="PROSITE" id="PS51387"/>
    </source>
</evidence>
<dbReference type="Gene3D" id="3.30.465.10">
    <property type="match status" value="1"/>
</dbReference>
<dbReference type="InterPro" id="IPR036318">
    <property type="entry name" value="FAD-bd_PCMH-like_sf"/>
</dbReference>
<proteinExistence type="inferred from homology"/>
<dbReference type="FunFam" id="3.30.70.2740:FF:000001">
    <property type="entry name" value="D-lactate dehydrogenase mitochondrial"/>
    <property type="match status" value="1"/>
</dbReference>
<dbReference type="Pfam" id="PF02913">
    <property type="entry name" value="FAD-oxidase_C"/>
    <property type="match status" value="1"/>
</dbReference>
<dbReference type="GO" id="GO:0071949">
    <property type="term" value="F:FAD binding"/>
    <property type="evidence" value="ECO:0007669"/>
    <property type="project" value="InterPro"/>
</dbReference>
<dbReference type="SUPFAM" id="SSF56176">
    <property type="entry name" value="FAD-binding/transporter-associated domain-like"/>
    <property type="match status" value="1"/>
</dbReference>
<comment type="caution">
    <text evidence="7">The sequence shown here is derived from an EMBL/GenBank/DDBJ whole genome shotgun (WGS) entry which is preliminary data.</text>
</comment>
<dbReference type="PANTHER" id="PTHR42934:SF2">
    <property type="entry name" value="GLYCOLATE OXIDASE SUBUNIT GLCD"/>
    <property type="match status" value="1"/>
</dbReference>
<gene>
    <name evidence="7" type="ORF">H9815_09530</name>
</gene>
<comment type="cofactor">
    <cofactor evidence="1">
        <name>FAD</name>
        <dbReference type="ChEBI" id="CHEBI:57692"/>
    </cofactor>
</comment>
<dbReference type="InterPro" id="IPR051914">
    <property type="entry name" value="FAD-linked_OxidoTrans_Type4"/>
</dbReference>
<comment type="similarity">
    <text evidence="2">Belongs to the FAD-binding oxidoreductase/transferase type 4 family.</text>
</comment>
<evidence type="ECO:0000256" key="5">
    <source>
        <dbReference type="ARBA" id="ARBA00023002"/>
    </source>
</evidence>
<reference evidence="7" key="1">
    <citation type="journal article" date="2021" name="PeerJ">
        <title>Extensive microbial diversity within the chicken gut microbiome revealed by metagenomics and culture.</title>
        <authorList>
            <person name="Gilroy R."/>
            <person name="Ravi A."/>
            <person name="Getino M."/>
            <person name="Pursley I."/>
            <person name="Horton D.L."/>
            <person name="Alikhan N.F."/>
            <person name="Baker D."/>
            <person name="Gharbi K."/>
            <person name="Hall N."/>
            <person name="Watson M."/>
            <person name="Adriaenssens E.M."/>
            <person name="Foster-Nyarko E."/>
            <person name="Jarju S."/>
            <person name="Secka A."/>
            <person name="Antonio M."/>
            <person name="Oren A."/>
            <person name="Chaudhuri R.R."/>
            <person name="La Ragione R."/>
            <person name="Hildebrand F."/>
            <person name="Pallen M.J."/>
        </authorList>
    </citation>
    <scope>NUCLEOTIDE SEQUENCE</scope>
    <source>
        <strain evidence="7">ChiGjej4B4-7305</strain>
    </source>
</reference>
<organism evidence="7 8">
    <name type="scientific">Candidatus Ruania gallistercoris</name>
    <dbReference type="NCBI Taxonomy" id="2838746"/>
    <lineage>
        <taxon>Bacteria</taxon>
        <taxon>Bacillati</taxon>
        <taxon>Actinomycetota</taxon>
        <taxon>Actinomycetes</taxon>
        <taxon>Micrococcales</taxon>
        <taxon>Ruaniaceae</taxon>
        <taxon>Ruania</taxon>
    </lineage>
</organism>
<dbReference type="Pfam" id="PF01565">
    <property type="entry name" value="FAD_binding_4"/>
    <property type="match status" value="1"/>
</dbReference>
<dbReference type="PROSITE" id="PS51387">
    <property type="entry name" value="FAD_PCMH"/>
    <property type="match status" value="1"/>
</dbReference>
<dbReference type="EMBL" id="DXBY01000162">
    <property type="protein sequence ID" value="HIZ36005.1"/>
    <property type="molecule type" value="Genomic_DNA"/>
</dbReference>
<protein>
    <submittedName>
        <fullName evidence="7">FAD-binding protein</fullName>
    </submittedName>
</protein>
<dbReference type="Proteomes" id="UP000824037">
    <property type="component" value="Unassembled WGS sequence"/>
</dbReference>
<dbReference type="InterPro" id="IPR016166">
    <property type="entry name" value="FAD-bd_PCMH"/>
</dbReference>
<accession>A0A9D2J3V8</accession>
<dbReference type="InterPro" id="IPR016169">
    <property type="entry name" value="FAD-bd_PCMH_sub2"/>
</dbReference>
<dbReference type="GO" id="GO:0016491">
    <property type="term" value="F:oxidoreductase activity"/>
    <property type="evidence" value="ECO:0007669"/>
    <property type="project" value="UniProtKB-KW"/>
</dbReference>
<feature type="domain" description="FAD-binding PCMH-type" evidence="6">
    <location>
        <begin position="43"/>
        <end position="221"/>
    </location>
</feature>